<evidence type="ECO:0000313" key="2">
    <source>
        <dbReference type="Proteomes" id="UP001145114"/>
    </source>
</evidence>
<reference evidence="1" key="1">
    <citation type="submission" date="2022-06" db="EMBL/GenBank/DDBJ databases">
        <title>Phylogenomic reconstructions and comparative analyses of Kickxellomycotina fungi.</title>
        <authorList>
            <person name="Reynolds N.K."/>
            <person name="Stajich J.E."/>
            <person name="Barry K."/>
            <person name="Grigoriev I.V."/>
            <person name="Crous P."/>
            <person name="Smith M.E."/>
        </authorList>
    </citation>
    <scope>NUCLEOTIDE SEQUENCE</scope>
    <source>
        <strain evidence="1">RSA 2271</strain>
    </source>
</reference>
<proteinExistence type="predicted"/>
<accession>A0ACC1HP99</accession>
<dbReference type="EMBL" id="JAMZIH010003213">
    <property type="protein sequence ID" value="KAJ1676973.1"/>
    <property type="molecule type" value="Genomic_DNA"/>
</dbReference>
<keyword evidence="2" id="KW-1185">Reference proteome</keyword>
<gene>
    <name evidence="1" type="ORF">EV182_007148</name>
</gene>
<feature type="non-terminal residue" evidence="1">
    <location>
        <position position="245"/>
    </location>
</feature>
<evidence type="ECO:0000313" key="1">
    <source>
        <dbReference type="EMBL" id="KAJ1676973.1"/>
    </source>
</evidence>
<sequence length="245" mass="26490">MAQAPQTPVHSSRSSSVTGTENQACLGHGSPAVAVDWEDLDYISSYVRRSMAMTQRREWDPSDVTEVLVTVDDFIKWTRVFSDHVFDNIGKLLEARFLAGSIIGDDDDDDGRQSSSLWVSTQELYRRVGYVTFDPGIQCLGLPQQFLLLLKLGRPKVLSTPTVAPAAAAAAAAAVADITDRKYGPDAECAGNDSHGSAQAPSALSPPSVLSLCGWDDLYNSTRDGASMSQLYSRVLFYPGPTLLL</sequence>
<protein>
    <submittedName>
        <fullName evidence="1">Uncharacterized protein</fullName>
    </submittedName>
</protein>
<dbReference type="Proteomes" id="UP001145114">
    <property type="component" value="Unassembled WGS sequence"/>
</dbReference>
<comment type="caution">
    <text evidence="1">The sequence shown here is derived from an EMBL/GenBank/DDBJ whole genome shotgun (WGS) entry which is preliminary data.</text>
</comment>
<organism evidence="1 2">
    <name type="scientific">Spiromyces aspiralis</name>
    <dbReference type="NCBI Taxonomy" id="68401"/>
    <lineage>
        <taxon>Eukaryota</taxon>
        <taxon>Fungi</taxon>
        <taxon>Fungi incertae sedis</taxon>
        <taxon>Zoopagomycota</taxon>
        <taxon>Kickxellomycotina</taxon>
        <taxon>Kickxellomycetes</taxon>
        <taxon>Kickxellales</taxon>
        <taxon>Kickxellaceae</taxon>
        <taxon>Spiromyces</taxon>
    </lineage>
</organism>
<name>A0ACC1HP99_9FUNG</name>